<dbReference type="EMBL" id="CP022601">
    <property type="protein sequence ID" value="AXJ12116.1"/>
    <property type="molecule type" value="Genomic_DNA"/>
</dbReference>
<dbReference type="InterPro" id="IPR003675">
    <property type="entry name" value="Rce1/LyrA-like_dom"/>
</dbReference>
<keyword evidence="2" id="KW-0472">Membrane</keyword>
<feature type="transmembrane region" description="Helical" evidence="2">
    <location>
        <begin position="177"/>
        <end position="195"/>
    </location>
</feature>
<dbReference type="Pfam" id="PF02517">
    <property type="entry name" value="Rce1-like"/>
    <property type="match status" value="1"/>
</dbReference>
<keyword evidence="2" id="KW-0812">Transmembrane</keyword>
<organism evidence="4 5">
    <name type="scientific">Streptococcus pluranimalium</name>
    <dbReference type="NCBI Taxonomy" id="82348"/>
    <lineage>
        <taxon>Bacteria</taxon>
        <taxon>Bacillati</taxon>
        <taxon>Bacillota</taxon>
        <taxon>Bacilli</taxon>
        <taxon>Lactobacillales</taxon>
        <taxon>Streptococcaceae</taxon>
        <taxon>Streptococcus</taxon>
    </lineage>
</organism>
<feature type="transmembrane region" description="Helical" evidence="2">
    <location>
        <begin position="80"/>
        <end position="102"/>
    </location>
</feature>
<dbReference type="RefSeq" id="WP_115129546.1">
    <property type="nucleotide sequence ID" value="NZ_CP022601.1"/>
</dbReference>
<dbReference type="PANTHER" id="PTHR36435:SF1">
    <property type="entry name" value="CAAX AMINO TERMINAL PROTEASE FAMILY PROTEIN"/>
    <property type="match status" value="1"/>
</dbReference>
<name>A0A345VHB4_9STRE</name>
<dbReference type="AlphaFoldDB" id="A0A345VHB4"/>
<feature type="domain" description="CAAX prenyl protease 2/Lysostaphin resistance protein A-like" evidence="3">
    <location>
        <begin position="126"/>
        <end position="213"/>
    </location>
</feature>
<feature type="transmembrane region" description="Helical" evidence="2">
    <location>
        <begin position="151"/>
        <end position="171"/>
    </location>
</feature>
<evidence type="ECO:0000256" key="1">
    <source>
        <dbReference type="ARBA" id="ARBA00009067"/>
    </source>
</evidence>
<proteinExistence type="inferred from homology"/>
<reference evidence="4 5" key="1">
    <citation type="submission" date="2017-07" db="EMBL/GenBank/DDBJ databases">
        <title>Streptococcus pluranimalium as cause of bovine abortion.</title>
        <authorList>
            <person name="Rodriguez Campos S."/>
            <person name="Gobeli Brawand S."/>
            <person name="Brodard I."/>
            <person name="Rychener L."/>
            <person name="Perreten V."/>
        </authorList>
    </citation>
    <scope>NUCLEOTIDE SEQUENCE [LARGE SCALE GENOMIC DNA]</scope>
    <source>
        <strain evidence="4 5">14A0014</strain>
    </source>
</reference>
<dbReference type="InterPro" id="IPR052710">
    <property type="entry name" value="CAAX_protease"/>
</dbReference>
<gene>
    <name evidence="4" type="ORF">Sp14A_01600</name>
</gene>
<dbReference type="Proteomes" id="UP000255411">
    <property type="component" value="Chromosome"/>
</dbReference>
<evidence type="ECO:0000313" key="5">
    <source>
        <dbReference type="Proteomes" id="UP000255411"/>
    </source>
</evidence>
<evidence type="ECO:0000259" key="3">
    <source>
        <dbReference type="Pfam" id="PF02517"/>
    </source>
</evidence>
<keyword evidence="2" id="KW-1133">Transmembrane helix</keyword>
<feature type="transmembrane region" description="Helical" evidence="2">
    <location>
        <begin position="202"/>
        <end position="221"/>
    </location>
</feature>
<protein>
    <recommendedName>
        <fullName evidence="3">CAAX prenyl protease 2/Lysostaphin resistance protein A-like domain-containing protein</fullName>
    </recommendedName>
</protein>
<dbReference type="GO" id="GO:0004175">
    <property type="term" value="F:endopeptidase activity"/>
    <property type="evidence" value="ECO:0007669"/>
    <property type="project" value="UniProtKB-ARBA"/>
</dbReference>
<evidence type="ECO:0000313" key="4">
    <source>
        <dbReference type="EMBL" id="AXJ12116.1"/>
    </source>
</evidence>
<feature type="transmembrane region" description="Helical" evidence="2">
    <location>
        <begin position="122"/>
        <end position="139"/>
    </location>
</feature>
<accession>A0A345VHB4</accession>
<comment type="similarity">
    <text evidence="1">Belongs to the UPF0177 family.</text>
</comment>
<evidence type="ECO:0000256" key="2">
    <source>
        <dbReference type="SAM" id="Phobius"/>
    </source>
</evidence>
<feature type="transmembrane region" description="Helical" evidence="2">
    <location>
        <begin position="40"/>
        <end position="60"/>
    </location>
</feature>
<sequence>MKQFFKTLCLMVGLFFLTQIPSLSIGGVLAYNQILEKVQFNLIQTAGVTFIFLITGAFVVEIAQKRAVFSPLSGEKTKSIWLIFIIAYAIIMMGNGLSTWVLSLEGQTDTVNQAGLNDLMTMIPVPLFFVMVVIVAPITEEIIFRGFATKYLFPQKEWLGLIVGSLLFALAHQPTNFGSAIAYGLISGALAYVYWRTKEIKYNIAFHAFNNLIAFIDMLFIPM</sequence>
<dbReference type="GO" id="GO:0080120">
    <property type="term" value="P:CAAX-box protein maturation"/>
    <property type="evidence" value="ECO:0007669"/>
    <property type="project" value="UniProtKB-ARBA"/>
</dbReference>
<dbReference type="PANTHER" id="PTHR36435">
    <property type="entry name" value="SLR1288 PROTEIN"/>
    <property type="match status" value="1"/>
</dbReference>